<dbReference type="SUPFAM" id="SSF143880">
    <property type="entry name" value="NE0471 N-terminal domain-like"/>
    <property type="match status" value="1"/>
</dbReference>
<proteinExistence type="predicted"/>
<dbReference type="Proteomes" id="UP000077628">
    <property type="component" value="Unassembled WGS sequence"/>
</dbReference>
<sequence>MNIAEVIPQDNYMLYIKSEGGEIGLFDVKPYLDSEVFSPLKDKAEFAQLYNGKYFIEWDCGADLSADTIEARWKTVSVAAAQQNVSADFDDAAAAS</sequence>
<organism evidence="1 2">
    <name type="scientific">Methylomonas koyamae</name>
    <dbReference type="NCBI Taxonomy" id="702114"/>
    <lineage>
        <taxon>Bacteria</taxon>
        <taxon>Pseudomonadati</taxon>
        <taxon>Pseudomonadota</taxon>
        <taxon>Gammaproteobacteria</taxon>
        <taxon>Methylococcales</taxon>
        <taxon>Methylococcaceae</taxon>
        <taxon>Methylomonas</taxon>
    </lineage>
</organism>
<keyword evidence="2" id="KW-1185">Reference proteome</keyword>
<dbReference type="InterPro" id="IPR036782">
    <property type="entry name" value="NE0471-like_N"/>
</dbReference>
<evidence type="ECO:0000313" key="1">
    <source>
        <dbReference type="EMBL" id="OAI16758.1"/>
    </source>
</evidence>
<evidence type="ECO:0008006" key="3">
    <source>
        <dbReference type="Google" id="ProtNLM"/>
    </source>
</evidence>
<comment type="caution">
    <text evidence="1">The sequence shown here is derived from an EMBL/GenBank/DDBJ whole genome shotgun (WGS) entry which is preliminary data.</text>
</comment>
<dbReference type="Gene3D" id="3.30.2020.10">
    <property type="entry name" value="NE0471-like N-terminal domain"/>
    <property type="match status" value="1"/>
</dbReference>
<dbReference type="InterPro" id="IPR018841">
    <property type="entry name" value="DUF2442"/>
</dbReference>
<dbReference type="Pfam" id="PF10387">
    <property type="entry name" value="DUF2442"/>
    <property type="match status" value="1"/>
</dbReference>
<reference evidence="2" key="1">
    <citation type="submission" date="2016-03" db="EMBL/GenBank/DDBJ databases">
        <authorList>
            <person name="Heylen K."/>
            <person name="De Vos P."/>
            <person name="Vekeman B."/>
        </authorList>
    </citation>
    <scope>NUCLEOTIDE SEQUENCE [LARGE SCALE GENOMIC DNA]</scope>
    <source>
        <strain evidence="2">R-45383</strain>
    </source>
</reference>
<accession>A0A177NFB0</accession>
<dbReference type="EMBL" id="LUUK01000183">
    <property type="protein sequence ID" value="OAI16758.1"/>
    <property type="molecule type" value="Genomic_DNA"/>
</dbReference>
<gene>
    <name evidence="1" type="ORF">A1355_09620</name>
</gene>
<evidence type="ECO:0000313" key="2">
    <source>
        <dbReference type="Proteomes" id="UP000077628"/>
    </source>
</evidence>
<dbReference type="RefSeq" id="WP_064030228.1">
    <property type="nucleotide sequence ID" value="NZ_LUUK01000183.1"/>
</dbReference>
<name>A0A177NFB0_9GAMM</name>
<dbReference type="AlphaFoldDB" id="A0A177NFB0"/>
<protein>
    <recommendedName>
        <fullName evidence="3">DUF2442 domain-containing protein</fullName>
    </recommendedName>
</protein>
<dbReference type="OrthoDB" id="9803723at2"/>